<proteinExistence type="predicted"/>
<protein>
    <submittedName>
        <fullName evidence="3">Uncharacterized protein</fullName>
    </submittedName>
</protein>
<feature type="compositionally biased region" description="Polar residues" evidence="2">
    <location>
        <begin position="33"/>
        <end position="69"/>
    </location>
</feature>
<dbReference type="EMBL" id="BABT02000150">
    <property type="protein sequence ID" value="GAA98062.1"/>
    <property type="molecule type" value="Genomic_DNA"/>
</dbReference>
<comment type="caution">
    <text evidence="3">The sequence shown here is derived from an EMBL/GenBank/DDBJ whole genome shotgun (WGS) entry which is preliminary data.</text>
</comment>
<dbReference type="InParanoid" id="G7E5F2"/>
<feature type="compositionally biased region" description="Basic and acidic residues" evidence="2">
    <location>
        <begin position="179"/>
        <end position="190"/>
    </location>
</feature>
<evidence type="ECO:0000313" key="4">
    <source>
        <dbReference type="Proteomes" id="UP000009131"/>
    </source>
</evidence>
<gene>
    <name evidence="3" type="primary">Mo04743</name>
    <name evidence="3" type="ORF">E5Q_04743</name>
</gene>
<dbReference type="AlphaFoldDB" id="G7E5F2"/>
<feature type="region of interest" description="Disordered" evidence="2">
    <location>
        <begin position="160"/>
        <end position="190"/>
    </location>
</feature>
<keyword evidence="4" id="KW-1185">Reference proteome</keyword>
<dbReference type="RefSeq" id="XP_014569391.1">
    <property type="nucleotide sequence ID" value="XM_014713905.1"/>
</dbReference>
<sequence>MAARRSFDDESAYDAASDRSAEVFQSFRELSPAPQSSAVFRRLSSQAPPHSSRLLTDSSDNDVYTQPNLGSHGAQALGNGMGSLAAELAFASTDVRRRSSSRGSLYDELGINAPDFSISFTSSREDQPEDPEREQCGSRVPSQLGIGWGHIDAIRSTSGGSTALSSYYDEPSHDEDDDHPGCSHTPDDQLEHDREKLIRALQAQASFAERLTRYFDESSEDPQPKLERSVTQLLGQLRESRTARESEYSSTISLASTMGLPRTAFSRQAVISRAPPIDCANVSIGADESTLGNTSLLSSTSLEADAHLFAFAELQPVFAALADLRLDTQDASSSLSTVHETLQEGSTQLAEAKRELRRMDKLVSKESSELQAHLELLDRLDAQREIVEGHAHVSYSDRIRRTTSEALASLSCGAQKLHGHMSQMENMLQTLTM</sequence>
<feature type="coiled-coil region" evidence="1">
    <location>
        <begin position="342"/>
        <end position="369"/>
    </location>
</feature>
<organism evidence="3 4">
    <name type="scientific">Mixia osmundae (strain CBS 9802 / IAM 14324 / JCM 22182 / KY 12970)</name>
    <dbReference type="NCBI Taxonomy" id="764103"/>
    <lineage>
        <taxon>Eukaryota</taxon>
        <taxon>Fungi</taxon>
        <taxon>Dikarya</taxon>
        <taxon>Basidiomycota</taxon>
        <taxon>Pucciniomycotina</taxon>
        <taxon>Mixiomycetes</taxon>
        <taxon>Mixiales</taxon>
        <taxon>Mixiaceae</taxon>
        <taxon>Mixia</taxon>
    </lineage>
</organism>
<name>G7E5F2_MIXOS</name>
<evidence type="ECO:0000256" key="2">
    <source>
        <dbReference type="SAM" id="MobiDB-lite"/>
    </source>
</evidence>
<feature type="region of interest" description="Disordered" evidence="2">
    <location>
        <begin position="117"/>
        <end position="144"/>
    </location>
</feature>
<dbReference type="Proteomes" id="UP000009131">
    <property type="component" value="Unassembled WGS sequence"/>
</dbReference>
<dbReference type="HOGENOM" id="CLU_633239_0_0_1"/>
<evidence type="ECO:0000256" key="1">
    <source>
        <dbReference type="SAM" id="Coils"/>
    </source>
</evidence>
<accession>G7E5F2</accession>
<evidence type="ECO:0000313" key="3">
    <source>
        <dbReference type="EMBL" id="GAA98062.1"/>
    </source>
</evidence>
<reference evidence="3 4" key="1">
    <citation type="journal article" date="2011" name="J. Gen. Appl. Microbiol.">
        <title>Draft genome sequencing of the enigmatic basidiomycete Mixia osmundae.</title>
        <authorList>
            <person name="Nishida H."/>
            <person name="Nagatsuka Y."/>
            <person name="Sugiyama J."/>
        </authorList>
    </citation>
    <scope>NUCLEOTIDE SEQUENCE [LARGE SCALE GENOMIC DNA]</scope>
    <source>
        <strain evidence="4">CBS 9802 / IAM 14324 / JCM 22182 / KY 12970</strain>
    </source>
</reference>
<reference evidence="3 4" key="2">
    <citation type="journal article" date="2012" name="Open Biol.">
        <title>Characteristics of nucleosomes and linker DNA regions on the genome of the basidiomycete Mixia osmundae revealed by mono- and dinucleosome mapping.</title>
        <authorList>
            <person name="Nishida H."/>
            <person name="Kondo S."/>
            <person name="Matsumoto T."/>
            <person name="Suzuki Y."/>
            <person name="Yoshikawa H."/>
            <person name="Taylor T.D."/>
            <person name="Sugiyama J."/>
        </authorList>
    </citation>
    <scope>NUCLEOTIDE SEQUENCE [LARGE SCALE GENOMIC DNA]</scope>
    <source>
        <strain evidence="4">CBS 9802 / IAM 14324 / JCM 22182 / KY 12970</strain>
    </source>
</reference>
<keyword evidence="1" id="KW-0175">Coiled coil</keyword>
<feature type="region of interest" description="Disordered" evidence="2">
    <location>
        <begin position="31"/>
        <end position="76"/>
    </location>
</feature>